<name>A0ABR8T5T9_9BACL</name>
<dbReference type="Proteomes" id="UP000608071">
    <property type="component" value="Unassembled WGS sequence"/>
</dbReference>
<reference evidence="1 2" key="1">
    <citation type="submission" date="2020-08" db="EMBL/GenBank/DDBJ databases">
        <title>A Genomic Blueprint of the Chicken Gut Microbiome.</title>
        <authorList>
            <person name="Gilroy R."/>
            <person name="Ravi A."/>
            <person name="Getino M."/>
            <person name="Pursley I."/>
            <person name="Horton D.L."/>
            <person name="Alikhan N.-F."/>
            <person name="Baker D."/>
            <person name="Gharbi K."/>
            <person name="Hall N."/>
            <person name="Watson M."/>
            <person name="Adriaenssens E.M."/>
            <person name="Foster-Nyarko E."/>
            <person name="Jarju S."/>
            <person name="Secka A."/>
            <person name="Antonio M."/>
            <person name="Oren A."/>
            <person name="Chaudhuri R."/>
            <person name="La Ragione R.M."/>
            <person name="Hildebrand F."/>
            <person name="Pallen M.J."/>
        </authorList>
    </citation>
    <scope>NUCLEOTIDE SEQUENCE [LARGE SCALE GENOMIC DNA]</scope>
    <source>
        <strain evidence="1 2">Sa2BVA9</strain>
    </source>
</reference>
<keyword evidence="2" id="KW-1185">Reference proteome</keyword>
<dbReference type="InterPro" id="IPR010982">
    <property type="entry name" value="Lambda_DNA-bd_dom_sf"/>
</dbReference>
<evidence type="ECO:0000313" key="2">
    <source>
        <dbReference type="Proteomes" id="UP000608071"/>
    </source>
</evidence>
<dbReference type="EMBL" id="JACSQL010000020">
    <property type="protein sequence ID" value="MBD7971106.1"/>
    <property type="molecule type" value="Genomic_DNA"/>
</dbReference>
<proteinExistence type="predicted"/>
<dbReference type="RefSeq" id="WP_191804762.1">
    <property type="nucleotide sequence ID" value="NZ_JACSQL010000020.1"/>
</dbReference>
<accession>A0ABR8T5T9</accession>
<sequence length="74" mass="8626">MFGIGKERSAFGKWLDKRGISQTWIVKETKLNKYTISKLANDKDHIPSGRTMQKIIKALRKIDPSIKQDDFWSM</sequence>
<protein>
    <submittedName>
        <fullName evidence="1">Transcriptional regulator</fullName>
    </submittedName>
</protein>
<organism evidence="1 2">
    <name type="scientific">Paenibacillus gallinarum</name>
    <dbReference type="NCBI Taxonomy" id="2762232"/>
    <lineage>
        <taxon>Bacteria</taxon>
        <taxon>Bacillati</taxon>
        <taxon>Bacillota</taxon>
        <taxon>Bacilli</taxon>
        <taxon>Bacillales</taxon>
        <taxon>Paenibacillaceae</taxon>
        <taxon>Paenibacillus</taxon>
    </lineage>
</organism>
<comment type="caution">
    <text evidence="1">The sequence shown here is derived from an EMBL/GenBank/DDBJ whole genome shotgun (WGS) entry which is preliminary data.</text>
</comment>
<dbReference type="SUPFAM" id="SSF47413">
    <property type="entry name" value="lambda repressor-like DNA-binding domains"/>
    <property type="match status" value="1"/>
</dbReference>
<evidence type="ECO:0000313" key="1">
    <source>
        <dbReference type="EMBL" id="MBD7971106.1"/>
    </source>
</evidence>
<gene>
    <name evidence="1" type="ORF">H9647_23840</name>
</gene>